<sequence length="106" mass="12078">MAGFQREVASRTRFVCLVAELFPFLESADVLNQEREQEMAPQAPVLKPNKTGKAALPLKLDRTRSKRYLDIQKLHAKKQEYDSDTALQLVKDTASLNFVETVEAHF</sequence>
<organism evidence="1 2">
    <name type="scientific">Sphagnum jensenii</name>
    <dbReference type="NCBI Taxonomy" id="128206"/>
    <lineage>
        <taxon>Eukaryota</taxon>
        <taxon>Viridiplantae</taxon>
        <taxon>Streptophyta</taxon>
        <taxon>Embryophyta</taxon>
        <taxon>Bryophyta</taxon>
        <taxon>Sphagnophytina</taxon>
        <taxon>Sphagnopsida</taxon>
        <taxon>Sphagnales</taxon>
        <taxon>Sphagnaceae</taxon>
        <taxon>Sphagnum</taxon>
    </lineage>
</organism>
<gene>
    <name evidence="1" type="ORF">CSSPJE1EN1_LOCUS14638</name>
</gene>
<accession>A0ABP0WTR6</accession>
<dbReference type="Proteomes" id="UP001497444">
    <property type="component" value="Chromosome 2"/>
</dbReference>
<keyword evidence="2" id="KW-1185">Reference proteome</keyword>
<dbReference type="EMBL" id="OZ020097">
    <property type="protein sequence ID" value="CAK9269160.1"/>
    <property type="molecule type" value="Genomic_DNA"/>
</dbReference>
<reference evidence="1 2" key="1">
    <citation type="submission" date="2024-02" db="EMBL/GenBank/DDBJ databases">
        <authorList>
            <consortium name="ELIXIR-Norway"/>
            <consortium name="Elixir Norway"/>
        </authorList>
    </citation>
    <scope>NUCLEOTIDE SEQUENCE [LARGE SCALE GENOMIC DNA]</scope>
</reference>
<proteinExistence type="predicted"/>
<evidence type="ECO:0000313" key="2">
    <source>
        <dbReference type="Proteomes" id="UP001497444"/>
    </source>
</evidence>
<name>A0ABP0WTR6_9BRYO</name>
<evidence type="ECO:0000313" key="1">
    <source>
        <dbReference type="EMBL" id="CAK9269160.1"/>
    </source>
</evidence>
<protein>
    <submittedName>
        <fullName evidence="1">Uncharacterized protein</fullName>
    </submittedName>
</protein>